<dbReference type="InterPro" id="IPR055239">
    <property type="entry name" value="TS_C"/>
</dbReference>
<gene>
    <name evidence="5" type="ORF">TraAM80_10396</name>
</gene>
<comment type="caution">
    <text evidence="5">The sequence shown here is derived from an EMBL/GenBank/DDBJ whole genome shotgun (WGS) entry which is preliminary data.</text>
</comment>
<accession>A0A422MPG2</accession>
<evidence type="ECO:0000256" key="2">
    <source>
        <dbReference type="SAM" id="MobiDB-lite"/>
    </source>
</evidence>
<sequence length="752" mass="82546">INVTVQEKHNNRLRFAYRPTTIAKGKNVFVLVGNSYQKYYPSMKRWIKVSQGLDLLVGEAKQDKVIQWGEPNPLLPHIEPSAKRRGVKEFLGGGGSGVVMEDGTLVFPVTARKKGKKYFLSMIIYSKDDGKNWVLSQGMLPVGCTDPLIVEWEQGQLVMVAKCDSLSKVFESRDMGATWTEAVRTLTRVHPRFLANFLQLDWSVASLTTATIAGKKVMLYTQRGSPSGTTAQDTVLYLWFTDNNRTFRLGPISMDCRRKWTLANTLLHSNDALHLLQEKGNDRESSLALVSLTEELKTITSVLETWEKIDSYLSNSSVPTAGLVGFLSDASGEGAWNDAYRCVNAIVTNAKKVENGFKFTGSESYAIWPVNMWTHHYVHSFVDYEFTLVATVTIDEVPNESVPLLGAGLEDDESTTFVGLSYTTEKRWETVFDGITTTHSSAWEPGKEYKVALMLQGNKGSVYVDGVLVGNTNKLPTLRSRRHDISHFYFSGGENSNATVKNVFLYNRPLDAMELKTVDDSDASEKRVGHLFITFLKGIGNSLSVFVNGIGYGLVKFWERASNSSDASEQRADDSSDASEQRADDSSDAAEQRADDSYDAAEQRADASSDASEQLAGDSSDAAEQRADDSYNAAEQLAGDSLTSPMQRAGDSSHASEQLPGDSLTPPMQRAGNSSSASEQRVGHLFITFLKGIGNSLSEFVNGIGYGLVKFGKHASNSYNASDRRAGDSSTLADGSRLLLLLLVLWGFAALC</sequence>
<dbReference type="Proteomes" id="UP000283634">
    <property type="component" value="Unassembled WGS sequence"/>
</dbReference>
<dbReference type="OrthoDB" id="246592at2759"/>
<dbReference type="EC" id="3.2.1.18" evidence="5"/>
<dbReference type="InterPro" id="IPR036278">
    <property type="entry name" value="Sialidase_sf"/>
</dbReference>
<dbReference type="EMBL" id="MKGL01000949">
    <property type="protein sequence ID" value="RNE95104.1"/>
    <property type="molecule type" value="Genomic_DNA"/>
</dbReference>
<proteinExistence type="predicted"/>
<dbReference type="SUPFAM" id="SSF50939">
    <property type="entry name" value="Sialidases"/>
    <property type="match status" value="1"/>
</dbReference>
<dbReference type="PANTHER" id="PTHR10628">
    <property type="entry name" value="SIALIDASE"/>
    <property type="match status" value="1"/>
</dbReference>
<organism evidence="5 6">
    <name type="scientific">Trypanosoma rangeli</name>
    <dbReference type="NCBI Taxonomy" id="5698"/>
    <lineage>
        <taxon>Eukaryota</taxon>
        <taxon>Discoba</taxon>
        <taxon>Euglenozoa</taxon>
        <taxon>Kinetoplastea</taxon>
        <taxon>Metakinetoplastina</taxon>
        <taxon>Trypanosomatida</taxon>
        <taxon>Trypanosomatidae</taxon>
        <taxon>Trypanosoma</taxon>
        <taxon>Herpetosoma</taxon>
    </lineage>
</organism>
<dbReference type="SUPFAM" id="SSF49899">
    <property type="entry name" value="Concanavalin A-like lectins/glucanases"/>
    <property type="match status" value="1"/>
</dbReference>
<name>A0A422MPG2_TRYRA</name>
<dbReference type="GO" id="GO:0004308">
    <property type="term" value="F:exo-alpha-sialidase activity"/>
    <property type="evidence" value="ECO:0007669"/>
    <property type="project" value="UniProtKB-EC"/>
</dbReference>
<evidence type="ECO:0000259" key="3">
    <source>
        <dbReference type="Pfam" id="PF13859"/>
    </source>
</evidence>
<evidence type="ECO:0000259" key="4">
    <source>
        <dbReference type="Pfam" id="PF22925"/>
    </source>
</evidence>
<feature type="compositionally biased region" description="Basic and acidic residues" evidence="2">
    <location>
        <begin position="568"/>
        <end position="607"/>
    </location>
</feature>
<dbReference type="GeneID" id="40334329"/>
<keyword evidence="5" id="KW-0326">Glycosidase</keyword>
<reference evidence="5 6" key="1">
    <citation type="journal article" date="2018" name="BMC Genomics">
        <title>Genomic comparison of Trypanosoma conorhini and Trypanosoma rangeli to Trypanosoma cruzi strains of high and low virulence.</title>
        <authorList>
            <person name="Bradwell K.R."/>
            <person name="Koparde V.N."/>
            <person name="Matveyev A.V."/>
            <person name="Serrano M.G."/>
            <person name="Alves J.M."/>
            <person name="Parikh H."/>
            <person name="Huang B."/>
            <person name="Lee V."/>
            <person name="Espinosa-Alvarez O."/>
            <person name="Ortiz P.A."/>
            <person name="Costa-Martins A.G."/>
            <person name="Teixeira M.M."/>
            <person name="Buck G.A."/>
        </authorList>
    </citation>
    <scope>NUCLEOTIDE SEQUENCE [LARGE SCALE GENOMIC DNA]</scope>
    <source>
        <strain evidence="5 6">AM80</strain>
    </source>
</reference>
<dbReference type="PRINTS" id="PR01803">
    <property type="entry name" value="TCSIALIDASE"/>
</dbReference>
<keyword evidence="5" id="KW-0378">Hydrolase</keyword>
<dbReference type="InterPro" id="IPR008377">
    <property type="entry name" value="Sialidase_trypan"/>
</dbReference>
<keyword evidence="1" id="KW-0677">Repeat</keyword>
<dbReference type="GO" id="GO:0005737">
    <property type="term" value="C:cytoplasm"/>
    <property type="evidence" value="ECO:0007669"/>
    <property type="project" value="TreeGrafter"/>
</dbReference>
<dbReference type="AlphaFoldDB" id="A0A422MPG2"/>
<feature type="domain" description="Sialidase" evidence="3">
    <location>
        <begin position="9"/>
        <end position="277"/>
    </location>
</feature>
<feature type="region of interest" description="Disordered" evidence="2">
    <location>
        <begin position="563"/>
        <end position="629"/>
    </location>
</feature>
<keyword evidence="6" id="KW-1185">Reference proteome</keyword>
<dbReference type="CDD" id="cd15482">
    <property type="entry name" value="Sialidase_non-viral"/>
    <property type="match status" value="1"/>
</dbReference>
<dbReference type="PANTHER" id="PTHR10628:SF30">
    <property type="entry name" value="EXO-ALPHA-SIALIDASE"/>
    <property type="match status" value="1"/>
</dbReference>
<dbReference type="Gene3D" id="2.120.10.10">
    <property type="match status" value="1"/>
</dbReference>
<feature type="region of interest" description="Disordered" evidence="2">
    <location>
        <begin position="643"/>
        <end position="677"/>
    </location>
</feature>
<dbReference type="GO" id="GO:0016020">
    <property type="term" value="C:membrane"/>
    <property type="evidence" value="ECO:0007669"/>
    <property type="project" value="TreeGrafter"/>
</dbReference>
<dbReference type="VEuPathDB" id="TriTrypDB:TRSC58_06827"/>
<evidence type="ECO:0000313" key="5">
    <source>
        <dbReference type="EMBL" id="RNE95104.1"/>
    </source>
</evidence>
<dbReference type="Pfam" id="PF22925">
    <property type="entry name" value="TS_C"/>
    <property type="match status" value="1"/>
</dbReference>
<feature type="domain" description="Trans-sialidase C-terminal" evidence="4">
    <location>
        <begin position="319"/>
        <end position="512"/>
    </location>
</feature>
<dbReference type="RefSeq" id="XP_029233127.1">
    <property type="nucleotide sequence ID" value="XM_029387018.1"/>
</dbReference>
<dbReference type="InterPro" id="IPR011040">
    <property type="entry name" value="Sialidase"/>
</dbReference>
<feature type="non-terminal residue" evidence="5">
    <location>
        <position position="1"/>
    </location>
</feature>
<evidence type="ECO:0000256" key="1">
    <source>
        <dbReference type="ARBA" id="ARBA00022737"/>
    </source>
</evidence>
<evidence type="ECO:0000313" key="6">
    <source>
        <dbReference type="Proteomes" id="UP000283634"/>
    </source>
</evidence>
<dbReference type="Gene3D" id="2.60.120.200">
    <property type="match status" value="1"/>
</dbReference>
<dbReference type="InterPro" id="IPR026856">
    <property type="entry name" value="Sialidase_fam"/>
</dbReference>
<dbReference type="GO" id="GO:0009313">
    <property type="term" value="P:oligosaccharide catabolic process"/>
    <property type="evidence" value="ECO:0007669"/>
    <property type="project" value="TreeGrafter"/>
</dbReference>
<dbReference type="VEuPathDB" id="TriTrypDB:TRSC58_07095"/>
<dbReference type="Pfam" id="PF13859">
    <property type="entry name" value="BNR_3"/>
    <property type="match status" value="1"/>
</dbReference>
<dbReference type="InterPro" id="IPR013320">
    <property type="entry name" value="ConA-like_dom_sf"/>
</dbReference>
<dbReference type="GO" id="GO:0006689">
    <property type="term" value="P:ganglioside catabolic process"/>
    <property type="evidence" value="ECO:0007669"/>
    <property type="project" value="TreeGrafter"/>
</dbReference>
<protein>
    <submittedName>
        <fullName evidence="5">Group II trans-sialidase superfamily</fullName>
        <ecNumber evidence="5">3.2.1.18</ecNumber>
    </submittedName>
</protein>